<accession>A0A2Z5GAC7</accession>
<reference evidence="1 2" key="1">
    <citation type="journal article" date="2018" name="Front. Microbiol.">
        <title>Hydrolytic Capabilities as a Key to Environmental Success: Chitinolytic and Cellulolytic Acidobacteria From Acidic Sub-arctic Soils and Boreal Peatlands.</title>
        <authorList>
            <person name="Belova S.E."/>
            <person name="Ravin N.V."/>
            <person name="Pankratov T.A."/>
            <person name="Rakitin A.L."/>
            <person name="Ivanova A.A."/>
            <person name="Beletsky A.V."/>
            <person name="Mardanov A.V."/>
            <person name="Sinninghe Damste J.S."/>
            <person name="Dedysh S.N."/>
        </authorList>
    </citation>
    <scope>NUCLEOTIDE SEQUENCE [LARGE SCALE GENOMIC DNA]</scope>
    <source>
        <strain evidence="1 2">SBC82</strain>
        <plasmid evidence="2">pacpol1</plasmid>
    </source>
</reference>
<evidence type="ECO:0000313" key="1">
    <source>
        <dbReference type="EMBL" id="AXC15969.1"/>
    </source>
</evidence>
<gene>
    <name evidence="1" type="ORF">ACPOL_6759</name>
</gene>
<sequence length="63" mass="7220">MLQIDDLLKTPLKESFSGQSGEMLTRMSTTISLFGRVKCSLRGETKTEFGRIEKWRSGEMLTY</sequence>
<protein>
    <submittedName>
        <fullName evidence="1">Uncharacterized protein</fullName>
    </submittedName>
</protein>
<dbReference type="AlphaFoldDB" id="A0A2Z5GAC7"/>
<proteinExistence type="predicted"/>
<name>A0A2Z5GAC7_9BACT</name>
<geneLocation type="plasmid" evidence="2">
    <name>pacpol1</name>
</geneLocation>
<evidence type="ECO:0000313" key="2">
    <source>
        <dbReference type="Proteomes" id="UP000253606"/>
    </source>
</evidence>
<keyword evidence="1" id="KW-0614">Plasmid</keyword>
<organism evidence="1 2">
    <name type="scientific">Acidisarcina polymorpha</name>
    <dbReference type="NCBI Taxonomy" id="2211140"/>
    <lineage>
        <taxon>Bacteria</taxon>
        <taxon>Pseudomonadati</taxon>
        <taxon>Acidobacteriota</taxon>
        <taxon>Terriglobia</taxon>
        <taxon>Terriglobales</taxon>
        <taxon>Acidobacteriaceae</taxon>
        <taxon>Acidisarcina</taxon>
    </lineage>
</organism>
<dbReference type="KEGG" id="abas:ACPOL_6759"/>
<keyword evidence="2" id="KW-1185">Reference proteome</keyword>
<dbReference type="EMBL" id="CP030841">
    <property type="protein sequence ID" value="AXC15969.1"/>
    <property type="molecule type" value="Genomic_DNA"/>
</dbReference>
<dbReference type="Proteomes" id="UP000253606">
    <property type="component" value="Plasmid pACPOL1"/>
</dbReference>